<proteinExistence type="predicted"/>
<gene>
    <name evidence="1" type="ORF">ETSY2_49450</name>
</gene>
<dbReference type="InterPro" id="IPR036388">
    <property type="entry name" value="WH-like_DNA-bd_sf"/>
</dbReference>
<dbReference type="InterPro" id="IPR007367">
    <property type="entry name" value="DUF433"/>
</dbReference>
<keyword evidence="2" id="KW-1185">Reference proteome</keyword>
<accession>W4L9E5</accession>
<dbReference type="EMBL" id="AZHX01002432">
    <property type="protein sequence ID" value="ETW94652.1"/>
    <property type="molecule type" value="Genomic_DNA"/>
</dbReference>
<dbReference type="Proteomes" id="UP000019140">
    <property type="component" value="Unassembled WGS sequence"/>
</dbReference>
<sequence>MAKYYLNIPTQLKQQAETWAKQQSVSLNQFILGAISEKMERLESRLDDPQFPHMVYQRGVAGQPIPKIRGTNIRVQTIVIAHRDWGLSHAQITEDYDLNEIQVREAWAFYQAHRDEIDAVIAAEEILEQTRA</sequence>
<dbReference type="AlphaFoldDB" id="W4L9E5"/>
<dbReference type="PANTHER" id="PTHR34849:SF3">
    <property type="entry name" value="SSR2962 PROTEIN"/>
    <property type="match status" value="1"/>
</dbReference>
<evidence type="ECO:0000313" key="1">
    <source>
        <dbReference type="EMBL" id="ETW94652.1"/>
    </source>
</evidence>
<organism evidence="1 2">
    <name type="scientific">Candidatus Entotheonella gemina</name>
    <dbReference type="NCBI Taxonomy" id="1429439"/>
    <lineage>
        <taxon>Bacteria</taxon>
        <taxon>Pseudomonadati</taxon>
        <taxon>Nitrospinota/Tectimicrobiota group</taxon>
        <taxon>Candidatus Tectimicrobiota</taxon>
        <taxon>Candidatus Entotheonellia</taxon>
        <taxon>Candidatus Entotheonellales</taxon>
        <taxon>Candidatus Entotheonellaceae</taxon>
        <taxon>Candidatus Entotheonella</taxon>
    </lineage>
</organism>
<dbReference type="Pfam" id="PF04255">
    <property type="entry name" value="DUF433"/>
    <property type="match status" value="1"/>
</dbReference>
<dbReference type="InterPro" id="IPR009057">
    <property type="entry name" value="Homeodomain-like_sf"/>
</dbReference>
<dbReference type="GO" id="GO:0006355">
    <property type="term" value="P:regulation of DNA-templated transcription"/>
    <property type="evidence" value="ECO:0007669"/>
    <property type="project" value="InterPro"/>
</dbReference>
<protein>
    <recommendedName>
        <fullName evidence="3">DUF433 domain-containing protein</fullName>
    </recommendedName>
</protein>
<evidence type="ECO:0000313" key="2">
    <source>
        <dbReference type="Proteomes" id="UP000019140"/>
    </source>
</evidence>
<evidence type="ECO:0008006" key="3">
    <source>
        <dbReference type="Google" id="ProtNLM"/>
    </source>
</evidence>
<reference evidence="1 2" key="1">
    <citation type="journal article" date="2014" name="Nature">
        <title>An environmental bacterial taxon with a large and distinct metabolic repertoire.</title>
        <authorList>
            <person name="Wilson M.C."/>
            <person name="Mori T."/>
            <person name="Ruckert C."/>
            <person name="Uria A.R."/>
            <person name="Helf M.J."/>
            <person name="Takada K."/>
            <person name="Gernert C."/>
            <person name="Steffens U.A."/>
            <person name="Heycke N."/>
            <person name="Schmitt S."/>
            <person name="Rinke C."/>
            <person name="Helfrich E.J."/>
            <person name="Brachmann A.O."/>
            <person name="Gurgui C."/>
            <person name="Wakimoto T."/>
            <person name="Kracht M."/>
            <person name="Crusemann M."/>
            <person name="Hentschel U."/>
            <person name="Abe I."/>
            <person name="Matsunaga S."/>
            <person name="Kalinowski J."/>
            <person name="Takeyama H."/>
            <person name="Piel J."/>
        </authorList>
    </citation>
    <scope>NUCLEOTIDE SEQUENCE [LARGE SCALE GENOMIC DNA]</scope>
    <source>
        <strain evidence="2">TSY2</strain>
    </source>
</reference>
<name>W4L9E5_9BACT</name>
<dbReference type="Gene3D" id="1.10.10.10">
    <property type="entry name" value="Winged helix-like DNA-binding domain superfamily/Winged helix DNA-binding domain"/>
    <property type="match status" value="1"/>
</dbReference>
<dbReference type="PANTHER" id="PTHR34849">
    <property type="entry name" value="SSL5025 PROTEIN"/>
    <property type="match status" value="1"/>
</dbReference>
<dbReference type="SUPFAM" id="SSF47598">
    <property type="entry name" value="Ribbon-helix-helix"/>
    <property type="match status" value="1"/>
</dbReference>
<dbReference type="SUPFAM" id="SSF46689">
    <property type="entry name" value="Homeodomain-like"/>
    <property type="match status" value="1"/>
</dbReference>
<dbReference type="HOGENOM" id="CLU_1913240_0_0_7"/>
<comment type="caution">
    <text evidence="1">The sequence shown here is derived from an EMBL/GenBank/DDBJ whole genome shotgun (WGS) entry which is preliminary data.</text>
</comment>
<dbReference type="InterPro" id="IPR010985">
    <property type="entry name" value="Ribbon_hlx_hlx"/>
</dbReference>